<evidence type="ECO:0000256" key="3">
    <source>
        <dbReference type="ARBA" id="ARBA00022676"/>
    </source>
</evidence>
<comment type="subcellular location">
    <subcellularLocation>
        <location evidence="1">Cell membrane</location>
    </subcellularLocation>
</comment>
<dbReference type="Gene3D" id="3.90.550.10">
    <property type="entry name" value="Spore Coat Polysaccharide Biosynthesis Protein SpsA, Chain A"/>
    <property type="match status" value="1"/>
</dbReference>
<feature type="transmembrane region" description="Helical" evidence="10">
    <location>
        <begin position="312"/>
        <end position="331"/>
    </location>
</feature>
<feature type="transmembrane region" description="Helical" evidence="10">
    <location>
        <begin position="272"/>
        <end position="292"/>
    </location>
</feature>
<dbReference type="PANTHER" id="PTHR43646">
    <property type="entry name" value="GLYCOSYLTRANSFERASE"/>
    <property type="match status" value="1"/>
</dbReference>
<evidence type="ECO:0000256" key="2">
    <source>
        <dbReference type="ARBA" id="ARBA00022475"/>
    </source>
</evidence>
<feature type="transmembrane region" description="Helical" evidence="10">
    <location>
        <begin position="248"/>
        <end position="267"/>
    </location>
</feature>
<proteinExistence type="inferred from homology"/>
<keyword evidence="10" id="KW-1133">Transmembrane helix</keyword>
<comment type="pathway">
    <text evidence="7">Carotenoid biosynthesis; staphyloxanthin biosynthesis; staphyloxanthin from farnesyl diphosphate: step 4/5.</text>
</comment>
<evidence type="ECO:0000313" key="12">
    <source>
        <dbReference type="EMBL" id="ACL46774.1"/>
    </source>
</evidence>
<dbReference type="GO" id="GO:0005886">
    <property type="term" value="C:plasma membrane"/>
    <property type="evidence" value="ECO:0007669"/>
    <property type="project" value="UniProtKB-SubCell"/>
</dbReference>
<comment type="function">
    <text evidence="6">Catalyzes the glycosylation of 4,4'-diaponeurosporenoate, i.e. the esterification of glucose at the C1'' position with the carboxyl group of 4,4'-diaponeurosporenic acid, to form glycosyl-4,4'-diaponeurosporenoate. This is a step in the biosynthesis of staphyloxanthin, an orange pigment present in most staphylococci strains.</text>
</comment>
<keyword evidence="4 12" id="KW-0808">Transferase</keyword>
<name>B8HK24_CYAP4</name>
<evidence type="ECO:0000256" key="9">
    <source>
        <dbReference type="ARBA" id="ARBA00040345"/>
    </source>
</evidence>
<dbReference type="CDD" id="cd06423">
    <property type="entry name" value="CESA_like"/>
    <property type="match status" value="1"/>
</dbReference>
<evidence type="ECO:0000256" key="6">
    <source>
        <dbReference type="ARBA" id="ARBA00037281"/>
    </source>
</evidence>
<evidence type="ECO:0000256" key="5">
    <source>
        <dbReference type="ARBA" id="ARBA00023136"/>
    </source>
</evidence>
<dbReference type="EMBL" id="CP001344">
    <property type="protein sequence ID" value="ACL46774.1"/>
    <property type="molecule type" value="Genomic_DNA"/>
</dbReference>
<keyword evidence="3" id="KW-0328">Glycosyltransferase</keyword>
<evidence type="ECO:0000256" key="1">
    <source>
        <dbReference type="ARBA" id="ARBA00004236"/>
    </source>
</evidence>
<dbReference type="eggNOG" id="COG1216">
    <property type="taxonomic scope" value="Bacteria"/>
</dbReference>
<evidence type="ECO:0000256" key="8">
    <source>
        <dbReference type="ARBA" id="ARBA00038120"/>
    </source>
</evidence>
<feature type="domain" description="Glycosyltransferase 2-like" evidence="11">
    <location>
        <begin position="14"/>
        <end position="168"/>
    </location>
</feature>
<keyword evidence="10" id="KW-0812">Transmembrane</keyword>
<protein>
    <recommendedName>
        <fullName evidence="9">4,4'-diaponeurosporenoate glycosyltransferase</fullName>
    </recommendedName>
</protein>
<keyword evidence="5 10" id="KW-0472">Membrane</keyword>
<dbReference type="KEGG" id="cyn:Cyan7425_4464"/>
<comment type="similarity">
    <text evidence="8">Belongs to the glycosyltransferase 2 family. CrtQ subfamily.</text>
</comment>
<organism evidence="12">
    <name type="scientific">Cyanothece sp. (strain PCC 7425 / ATCC 29141)</name>
    <dbReference type="NCBI Taxonomy" id="395961"/>
    <lineage>
        <taxon>Bacteria</taxon>
        <taxon>Bacillati</taxon>
        <taxon>Cyanobacteriota</taxon>
        <taxon>Cyanophyceae</taxon>
        <taxon>Gomontiellales</taxon>
        <taxon>Cyanothecaceae</taxon>
        <taxon>Cyanothece</taxon>
    </lineage>
</organism>
<accession>B8HK24</accession>
<reference evidence="12" key="1">
    <citation type="submission" date="2009-01" db="EMBL/GenBank/DDBJ databases">
        <title>Complete sequence of chromosome Cyanothece sp. PCC 7425.</title>
        <authorList>
            <consortium name="US DOE Joint Genome Institute"/>
            <person name="Lucas S."/>
            <person name="Copeland A."/>
            <person name="Lapidus A."/>
            <person name="Glavina del Rio T."/>
            <person name="Dalin E."/>
            <person name="Tice H."/>
            <person name="Bruce D."/>
            <person name="Goodwin L."/>
            <person name="Pitluck S."/>
            <person name="Sims D."/>
            <person name="Meineke L."/>
            <person name="Brettin T."/>
            <person name="Detter J.C."/>
            <person name="Han C."/>
            <person name="Larimer F."/>
            <person name="Land M."/>
            <person name="Hauser L."/>
            <person name="Kyrpides N."/>
            <person name="Ovchinnikova G."/>
            <person name="Liberton M."/>
            <person name="Stoeckel J."/>
            <person name="Banerjee A."/>
            <person name="Singh A."/>
            <person name="Page L."/>
            <person name="Sato H."/>
            <person name="Zhao L."/>
            <person name="Sherman L."/>
            <person name="Pakrasi H."/>
            <person name="Richardson P."/>
        </authorList>
    </citation>
    <scope>NUCLEOTIDE SEQUENCE</scope>
    <source>
        <strain evidence="12">PCC 7425</strain>
    </source>
</reference>
<dbReference type="AlphaFoldDB" id="B8HK24"/>
<keyword evidence="2" id="KW-1003">Cell membrane</keyword>
<dbReference type="CAZy" id="GT2">
    <property type="family name" value="Glycosyltransferase Family 2"/>
</dbReference>
<dbReference type="InterPro" id="IPR001173">
    <property type="entry name" value="Glyco_trans_2-like"/>
</dbReference>
<dbReference type="SUPFAM" id="SSF53448">
    <property type="entry name" value="Nucleotide-diphospho-sugar transferases"/>
    <property type="match status" value="1"/>
</dbReference>
<gene>
    <name evidence="12" type="ordered locus">Cyan7425_4464</name>
</gene>
<sequence length="335" mass="37596">MIAPAVQPSAVPISIVIPVYNGGEQFRHCLASIQQFAPPEVEVIVVADADQDGSWQVALQFGAKVLRLPQNSGPARARNLGALIARGELLFFIDADVAIAANTIQQVVQLFREEPQLAAAIGSYDDAPASPNFLSQYKNLFHHYTHQTASEEASTFWGACGAIRREVFLSTGGFNSAYRYPSIEDIELGYRLKAAGHPIKLVKTLQVKHLKCWTVTSLLQADFFYRALPWTELILRDRHLPNDLNLKLASRFSVVLVYSLGLVPFLLGSPSLLAFLVMPVLILLIFLNMDVYHFFYRRRGLAFTLQVIPWHWAYYFYSGLAFAVGLIRYCLYPQK</sequence>
<dbReference type="Pfam" id="PF00535">
    <property type="entry name" value="Glycos_transf_2"/>
    <property type="match status" value="1"/>
</dbReference>
<evidence type="ECO:0000256" key="4">
    <source>
        <dbReference type="ARBA" id="ARBA00022679"/>
    </source>
</evidence>
<dbReference type="GO" id="GO:0016757">
    <property type="term" value="F:glycosyltransferase activity"/>
    <property type="evidence" value="ECO:0007669"/>
    <property type="project" value="UniProtKB-KW"/>
</dbReference>
<dbReference type="InterPro" id="IPR029044">
    <property type="entry name" value="Nucleotide-diphossugar_trans"/>
</dbReference>
<evidence type="ECO:0000259" key="11">
    <source>
        <dbReference type="Pfam" id="PF00535"/>
    </source>
</evidence>
<dbReference type="STRING" id="395961.Cyan7425_4464"/>
<evidence type="ECO:0000256" key="10">
    <source>
        <dbReference type="SAM" id="Phobius"/>
    </source>
</evidence>
<dbReference type="HOGENOM" id="CLU_069115_0_0_3"/>
<evidence type="ECO:0000256" key="7">
    <source>
        <dbReference type="ARBA" id="ARBA00037904"/>
    </source>
</evidence>
<dbReference type="PANTHER" id="PTHR43646:SF2">
    <property type="entry name" value="GLYCOSYLTRANSFERASE 2-LIKE DOMAIN-CONTAINING PROTEIN"/>
    <property type="match status" value="1"/>
</dbReference>